<evidence type="ECO:0000313" key="7">
    <source>
        <dbReference type="Proteomes" id="UP000518752"/>
    </source>
</evidence>
<keyword evidence="4" id="KW-0788">Thiol protease</keyword>
<sequence>MSNCQKYLPFVSMRSLTTVTNVADYKKILDRQFHLSLSGGFDTHLDADFEAQSKRLREISLQLSNTVPLMQLKFTISARRHTILLSDNQALVVLGNLRLLLGCLNAKQNFLENEWSMALDKRPRAAEQMLNTLMRDMSNRPTHFWNPLSHIVYRNFSTLGVGCWLNDEIINHFVEKWCSSEGRMVLGLNTFFAGKHLFQQNACLTAKSGALQVIEDDEVRAERLGLESWDSVFIPIHKNSSHWYSVYIDYRCKRIEIYDSLRERCEVNRQKPVAQRKNTNLMLVIMWLTEVLGRVRGEDVCLSNNPGTDWVCDPHSKVHFQPNAYDCGVHTLWHLQHVLEYRQVRLTYPLDQLAFTDNMVGECLRLAQELIRDCES</sequence>
<dbReference type="InterPro" id="IPR038765">
    <property type="entry name" value="Papain-like_cys_pep_sf"/>
</dbReference>
<gene>
    <name evidence="6" type="ORF">D9757_012410</name>
</gene>
<protein>
    <recommendedName>
        <fullName evidence="5">Ubiquitin-like protease family profile domain-containing protein</fullName>
    </recommendedName>
</protein>
<dbReference type="GO" id="GO:0016926">
    <property type="term" value="P:protein desumoylation"/>
    <property type="evidence" value="ECO:0007669"/>
    <property type="project" value="TreeGrafter"/>
</dbReference>
<organism evidence="6 7">
    <name type="scientific">Collybiopsis confluens</name>
    <dbReference type="NCBI Taxonomy" id="2823264"/>
    <lineage>
        <taxon>Eukaryota</taxon>
        <taxon>Fungi</taxon>
        <taxon>Dikarya</taxon>
        <taxon>Basidiomycota</taxon>
        <taxon>Agaricomycotina</taxon>
        <taxon>Agaricomycetes</taxon>
        <taxon>Agaricomycetidae</taxon>
        <taxon>Agaricales</taxon>
        <taxon>Marasmiineae</taxon>
        <taxon>Omphalotaceae</taxon>
        <taxon>Collybiopsis</taxon>
    </lineage>
</organism>
<dbReference type="EMBL" id="JAACJN010000101">
    <property type="protein sequence ID" value="KAF5374550.1"/>
    <property type="molecule type" value="Genomic_DNA"/>
</dbReference>
<dbReference type="GO" id="GO:0006508">
    <property type="term" value="P:proteolysis"/>
    <property type="evidence" value="ECO:0007669"/>
    <property type="project" value="UniProtKB-KW"/>
</dbReference>
<dbReference type="PROSITE" id="PS50600">
    <property type="entry name" value="ULP_PROTEASE"/>
    <property type="match status" value="1"/>
</dbReference>
<dbReference type="PANTHER" id="PTHR12606:SF1">
    <property type="entry name" value="UBIQUITIN-LIKE-SPECIFIC PROTEASE 1A"/>
    <property type="match status" value="1"/>
</dbReference>
<proteinExistence type="inferred from homology"/>
<evidence type="ECO:0000256" key="1">
    <source>
        <dbReference type="ARBA" id="ARBA00005234"/>
    </source>
</evidence>
<keyword evidence="2" id="KW-0645">Protease</keyword>
<dbReference type="SUPFAM" id="SSF54001">
    <property type="entry name" value="Cysteine proteinases"/>
    <property type="match status" value="1"/>
</dbReference>
<dbReference type="GO" id="GO:0005634">
    <property type="term" value="C:nucleus"/>
    <property type="evidence" value="ECO:0007669"/>
    <property type="project" value="TreeGrafter"/>
</dbReference>
<dbReference type="InterPro" id="IPR003653">
    <property type="entry name" value="Peptidase_C48_C"/>
</dbReference>
<comment type="caution">
    <text evidence="6">The sequence shown here is derived from an EMBL/GenBank/DDBJ whole genome shotgun (WGS) entry which is preliminary data.</text>
</comment>
<dbReference type="GO" id="GO:0016929">
    <property type="term" value="F:deSUMOylase activity"/>
    <property type="evidence" value="ECO:0007669"/>
    <property type="project" value="TreeGrafter"/>
</dbReference>
<reference evidence="6 7" key="1">
    <citation type="journal article" date="2020" name="ISME J.">
        <title>Uncovering the hidden diversity of litter-decomposition mechanisms in mushroom-forming fungi.</title>
        <authorList>
            <person name="Floudas D."/>
            <person name="Bentzer J."/>
            <person name="Ahren D."/>
            <person name="Johansson T."/>
            <person name="Persson P."/>
            <person name="Tunlid A."/>
        </authorList>
    </citation>
    <scope>NUCLEOTIDE SEQUENCE [LARGE SCALE GENOMIC DNA]</scope>
    <source>
        <strain evidence="6 7">CBS 406.79</strain>
    </source>
</reference>
<comment type="similarity">
    <text evidence="1">Belongs to the peptidase C48 family.</text>
</comment>
<feature type="domain" description="Ubiquitin-like protease family profile" evidence="5">
    <location>
        <begin position="149"/>
        <end position="338"/>
    </location>
</feature>
<accession>A0A8H5H190</accession>
<dbReference type="Gene3D" id="3.40.395.10">
    <property type="entry name" value="Adenoviral Proteinase, Chain A"/>
    <property type="match status" value="1"/>
</dbReference>
<dbReference type="Pfam" id="PF02902">
    <property type="entry name" value="Peptidase_C48"/>
    <property type="match status" value="1"/>
</dbReference>
<evidence type="ECO:0000256" key="3">
    <source>
        <dbReference type="ARBA" id="ARBA00022801"/>
    </source>
</evidence>
<evidence type="ECO:0000313" key="6">
    <source>
        <dbReference type="EMBL" id="KAF5374550.1"/>
    </source>
</evidence>
<dbReference type="PANTHER" id="PTHR12606">
    <property type="entry name" value="SENTRIN/SUMO-SPECIFIC PROTEASE"/>
    <property type="match status" value="1"/>
</dbReference>
<evidence type="ECO:0000259" key="5">
    <source>
        <dbReference type="PROSITE" id="PS50600"/>
    </source>
</evidence>
<keyword evidence="7" id="KW-1185">Reference proteome</keyword>
<dbReference type="Proteomes" id="UP000518752">
    <property type="component" value="Unassembled WGS sequence"/>
</dbReference>
<evidence type="ECO:0000256" key="4">
    <source>
        <dbReference type="ARBA" id="ARBA00022807"/>
    </source>
</evidence>
<dbReference type="OrthoDB" id="3052212at2759"/>
<keyword evidence="3" id="KW-0378">Hydrolase</keyword>
<name>A0A8H5H190_9AGAR</name>
<dbReference type="AlphaFoldDB" id="A0A8H5H190"/>
<evidence type="ECO:0000256" key="2">
    <source>
        <dbReference type="ARBA" id="ARBA00022670"/>
    </source>
</evidence>